<dbReference type="AlphaFoldDB" id="A0A0F9U824"/>
<organism evidence="2">
    <name type="scientific">marine sediment metagenome</name>
    <dbReference type="NCBI Taxonomy" id="412755"/>
    <lineage>
        <taxon>unclassified sequences</taxon>
        <taxon>metagenomes</taxon>
        <taxon>ecological metagenomes</taxon>
    </lineage>
</organism>
<evidence type="ECO:0000259" key="1">
    <source>
        <dbReference type="Pfam" id="PF01978"/>
    </source>
</evidence>
<dbReference type="SUPFAM" id="SSF46785">
    <property type="entry name" value="Winged helix' DNA-binding domain"/>
    <property type="match status" value="1"/>
</dbReference>
<reference evidence="2" key="1">
    <citation type="journal article" date="2015" name="Nature">
        <title>Complex archaea that bridge the gap between prokaryotes and eukaryotes.</title>
        <authorList>
            <person name="Spang A."/>
            <person name="Saw J.H."/>
            <person name="Jorgensen S.L."/>
            <person name="Zaremba-Niedzwiedzka K."/>
            <person name="Martijn J."/>
            <person name="Lind A.E."/>
            <person name="van Eijk R."/>
            <person name="Schleper C."/>
            <person name="Guy L."/>
            <person name="Ettema T.J."/>
        </authorList>
    </citation>
    <scope>NUCLEOTIDE SEQUENCE</scope>
</reference>
<dbReference type="Gene3D" id="1.10.10.10">
    <property type="entry name" value="Winged helix-like DNA-binding domain superfamily/Winged helix DNA-binding domain"/>
    <property type="match status" value="1"/>
</dbReference>
<dbReference type="InterPro" id="IPR002831">
    <property type="entry name" value="Tscrpt_reg_TrmB_N"/>
</dbReference>
<dbReference type="InterPro" id="IPR036390">
    <property type="entry name" value="WH_DNA-bd_sf"/>
</dbReference>
<comment type="caution">
    <text evidence="2">The sequence shown here is derived from an EMBL/GenBank/DDBJ whole genome shotgun (WGS) entry which is preliminary data.</text>
</comment>
<proteinExistence type="predicted"/>
<name>A0A0F9U824_9ZZZZ</name>
<accession>A0A0F9U824</accession>
<dbReference type="Pfam" id="PF01978">
    <property type="entry name" value="TrmB"/>
    <property type="match status" value="1"/>
</dbReference>
<feature type="domain" description="Transcription regulator TrmB N-terminal" evidence="1">
    <location>
        <begin position="166"/>
        <end position="227"/>
    </location>
</feature>
<gene>
    <name evidence="2" type="ORF">LCGC14_0639240</name>
</gene>
<dbReference type="EMBL" id="LAZR01001151">
    <property type="protein sequence ID" value="KKN49778.1"/>
    <property type="molecule type" value="Genomic_DNA"/>
</dbReference>
<protein>
    <recommendedName>
        <fullName evidence="1">Transcription regulator TrmB N-terminal domain-containing protein</fullName>
    </recommendedName>
</protein>
<sequence>MEKIITAIDKNIKKDESIIATTVIEGESNIVYSTENWDIRRDINKINSVWGSQGARDITIAEKEYKILQNTDEKLIAVSIEKSRRGVVTKEGIVGFRDEERTIICKVPENGILFTVLMNTARTLSEISSKQPYIPDEISLEKKEADEELTPKIISDTSRILEKLGLHRVGLSEDDAKVYIALLGKGEKGEKVGNLDKELDLKRTHIYRIIDRLIQKDWVDKLAKTPKGGQLYAARPIVELLDDFIKEKEEEIKILKGLKLIISENLENGWKIITDSKKDLKSQFDLDIQEIMGNEKDCGIVIYEYDRIIKGEENLDKVKLRIYSKKLETTIKERKEIGKLKDLKDVKVDEIDILDYCGAEISVIYKKGSETANNVGEDWNIVAKLVSIPIDNKIYIIWGSEGKFQILMDMILKIG</sequence>
<evidence type="ECO:0000313" key="2">
    <source>
        <dbReference type="EMBL" id="KKN49778.1"/>
    </source>
</evidence>
<dbReference type="InterPro" id="IPR036388">
    <property type="entry name" value="WH-like_DNA-bd_sf"/>
</dbReference>